<dbReference type="PANTHER" id="PTHR34069:SF2">
    <property type="entry name" value="BETA-KETOACYL-[ACYL-CARRIER-PROTEIN] SYNTHASE III"/>
    <property type="match status" value="1"/>
</dbReference>
<dbReference type="Pfam" id="PF08541">
    <property type="entry name" value="ACP_syn_III_C"/>
    <property type="match status" value="1"/>
</dbReference>
<dbReference type="Proteomes" id="UP000629371">
    <property type="component" value="Unassembled WGS sequence"/>
</dbReference>
<name>A0ABS1MP15_9ACTN</name>
<evidence type="ECO:0000256" key="3">
    <source>
        <dbReference type="SAM" id="MobiDB-lite"/>
    </source>
</evidence>
<evidence type="ECO:0000259" key="4">
    <source>
        <dbReference type="Pfam" id="PF08541"/>
    </source>
</evidence>
<dbReference type="SUPFAM" id="SSF53901">
    <property type="entry name" value="Thiolase-like"/>
    <property type="match status" value="2"/>
</dbReference>
<organism evidence="5 6">
    <name type="scientific">Streptomyces siderophoricus</name>
    <dbReference type="NCBI Taxonomy" id="2802281"/>
    <lineage>
        <taxon>Bacteria</taxon>
        <taxon>Bacillati</taxon>
        <taxon>Actinomycetota</taxon>
        <taxon>Actinomycetes</taxon>
        <taxon>Kitasatosporales</taxon>
        <taxon>Streptomycetaceae</taxon>
        <taxon>Streptomyces</taxon>
    </lineage>
</organism>
<reference evidence="5 6" key="1">
    <citation type="submission" date="2021-01" db="EMBL/GenBank/DDBJ databases">
        <title>WGS of actinomycetes isolated from Thailand.</title>
        <authorList>
            <person name="Thawai C."/>
        </authorList>
    </citation>
    <scope>NUCLEOTIDE SEQUENCE [LARGE SCALE GENOMIC DNA]</scope>
    <source>
        <strain evidence="5 6">CH9-7</strain>
    </source>
</reference>
<feature type="domain" description="Beta-ketoacyl-[acyl-carrier-protein] synthase III C-terminal" evidence="4">
    <location>
        <begin position="281"/>
        <end position="368"/>
    </location>
</feature>
<sequence length="369" mass="39811">MARNGSADGPDAGRSPGEYHRPLIGVVSAQSVPRQSARLLWGPFPAPNSGTVGLERSRRAVTSIAEVSTHWPSPVSLAERQHDLGLTDAELRRYIRGFGLSRICWDEEVPEKELLLSALEKLPSLRGAEERVRFLIRARTLRAPSPYPHSVLQEIRREAGLRHARTFALTEHACASGLLAVEVAGTLLEEEGDPEALALILTGEKAPTRETQFVPGVGPTGEATAAVLVAASGTRDRVRGFATRTVSTGHPKMVMTPEAARSFRGMYADVLTEVIDEAVGAAGLTMGEIALVLPHNVNRVAWTNLADRLGTRTERVLLDNVPRTGHCFGADPFVNYVTACELGRLRPGDHYLMVAVGLGACFAAMVVEH</sequence>
<evidence type="ECO:0000256" key="1">
    <source>
        <dbReference type="ARBA" id="ARBA00022679"/>
    </source>
</evidence>
<comment type="caution">
    <text evidence="5">The sequence shown here is derived from an EMBL/GenBank/DDBJ whole genome shotgun (WGS) entry which is preliminary data.</text>
</comment>
<dbReference type="EMBL" id="JAERRI010000004">
    <property type="protein sequence ID" value="MBL1089497.1"/>
    <property type="molecule type" value="Genomic_DNA"/>
</dbReference>
<evidence type="ECO:0000313" key="6">
    <source>
        <dbReference type="Proteomes" id="UP000629371"/>
    </source>
</evidence>
<dbReference type="PANTHER" id="PTHR34069">
    <property type="entry name" value="3-OXOACYL-[ACYL-CARRIER-PROTEIN] SYNTHASE 3"/>
    <property type="match status" value="1"/>
</dbReference>
<evidence type="ECO:0000256" key="2">
    <source>
        <dbReference type="ARBA" id="ARBA00023315"/>
    </source>
</evidence>
<protein>
    <submittedName>
        <fullName evidence="5">3-oxoacyl-ACP synthase</fullName>
    </submittedName>
</protein>
<accession>A0ABS1MP15</accession>
<dbReference type="Gene3D" id="3.40.47.10">
    <property type="match status" value="2"/>
</dbReference>
<keyword evidence="2" id="KW-0012">Acyltransferase</keyword>
<keyword evidence="6" id="KW-1185">Reference proteome</keyword>
<evidence type="ECO:0000313" key="5">
    <source>
        <dbReference type="EMBL" id="MBL1089497.1"/>
    </source>
</evidence>
<feature type="region of interest" description="Disordered" evidence="3">
    <location>
        <begin position="1"/>
        <end position="20"/>
    </location>
</feature>
<gene>
    <name evidence="5" type="ORF">JK360_08805</name>
</gene>
<dbReference type="InterPro" id="IPR013747">
    <property type="entry name" value="ACP_syn_III_C"/>
</dbReference>
<dbReference type="InterPro" id="IPR016039">
    <property type="entry name" value="Thiolase-like"/>
</dbReference>
<keyword evidence="1" id="KW-0808">Transferase</keyword>
<proteinExistence type="predicted"/>